<accession>A0A0A1DV39</accession>
<dbReference type="EMBL" id="CP009896">
    <property type="protein sequence ID" value="AIY19295.1"/>
    <property type="molecule type" value="Genomic_DNA"/>
</dbReference>
<proteinExistence type="predicted"/>
<dbReference type="Gene3D" id="2.60.120.10">
    <property type="entry name" value="Jelly Rolls"/>
    <property type="match status" value="1"/>
</dbReference>
<dbReference type="CDD" id="cd02227">
    <property type="entry name" value="cupin_TM1112-like"/>
    <property type="match status" value="1"/>
</dbReference>
<dbReference type="Proteomes" id="UP000030300">
    <property type="component" value="Chromosome"/>
</dbReference>
<reference evidence="1 2" key="1">
    <citation type="journal article" date="2015" name="Genome Announc.">
        <title>Complete Genome Sequence of Steroid-Transforming Nocardioides simplex VKM Ac-2033D.</title>
        <authorList>
            <person name="Shtratnikova V.Y."/>
            <person name="Schelkunov M.I."/>
            <person name="Pekov Y.A."/>
            <person name="Fokina V.V."/>
            <person name="Logacheva M.D."/>
            <person name="Sokolov S.L."/>
            <person name="Bragin E.Y."/>
            <person name="Ashapkin V.V."/>
            <person name="Donova M.V."/>
        </authorList>
    </citation>
    <scope>NUCLEOTIDE SEQUENCE [LARGE SCALE GENOMIC DNA]</scope>
    <source>
        <strain evidence="1 2">VKM Ac-2033D</strain>
    </source>
</reference>
<evidence type="ECO:0000313" key="2">
    <source>
        <dbReference type="Proteomes" id="UP000030300"/>
    </source>
</evidence>
<dbReference type="Pfam" id="PF05899">
    <property type="entry name" value="Cupin_3"/>
    <property type="match status" value="1"/>
</dbReference>
<dbReference type="OrthoDB" id="9799053at2"/>
<protein>
    <submittedName>
        <fullName evidence="1">Uncharacterized protein</fullName>
    </submittedName>
</protein>
<dbReference type="KEGG" id="psim:KR76_25535"/>
<name>A0A0A1DV39_NOCSI</name>
<dbReference type="InterPro" id="IPR011051">
    <property type="entry name" value="RmlC_Cupin_sf"/>
</dbReference>
<sequence length="120" mass="12892">MAITFPPADLFHGVLDEALLGPPSAVVLAGEIPVRSAVPFTSDDGRVLSGVWEADPGVSRWEFLDRGEVILVLAGRMVVTPDDGEPLVLTAGTAAVFPVGWVGTWEITEQIRKFFVVYRG</sequence>
<dbReference type="GeneID" id="96612112"/>
<dbReference type="AlphaFoldDB" id="A0A0A1DV39"/>
<dbReference type="eggNOG" id="COG3450">
    <property type="taxonomic scope" value="Bacteria"/>
</dbReference>
<dbReference type="InterPro" id="IPR008579">
    <property type="entry name" value="UGlyAH_Cupin_dom"/>
</dbReference>
<dbReference type="STRING" id="2045.KR76_25535"/>
<dbReference type="RefSeq" id="WP_038682360.1">
    <property type="nucleotide sequence ID" value="NZ_BJMC01000023.1"/>
</dbReference>
<evidence type="ECO:0000313" key="1">
    <source>
        <dbReference type="EMBL" id="AIY19295.1"/>
    </source>
</evidence>
<dbReference type="PANTHER" id="PTHR40943">
    <property type="entry name" value="CYTOPLASMIC PROTEIN-RELATED"/>
    <property type="match status" value="1"/>
</dbReference>
<dbReference type="SUPFAM" id="SSF51182">
    <property type="entry name" value="RmlC-like cupins"/>
    <property type="match status" value="1"/>
</dbReference>
<keyword evidence="2" id="KW-1185">Reference proteome</keyword>
<gene>
    <name evidence="1" type="ORF">KR76_25535</name>
</gene>
<dbReference type="PANTHER" id="PTHR40943:SF1">
    <property type="entry name" value="CYTOPLASMIC PROTEIN"/>
    <property type="match status" value="1"/>
</dbReference>
<dbReference type="HOGENOM" id="CLU_147448_2_1_11"/>
<dbReference type="InterPro" id="IPR014710">
    <property type="entry name" value="RmlC-like_jellyroll"/>
</dbReference>
<organism evidence="1 2">
    <name type="scientific">Nocardioides simplex</name>
    <name type="common">Arthrobacter simplex</name>
    <dbReference type="NCBI Taxonomy" id="2045"/>
    <lineage>
        <taxon>Bacteria</taxon>
        <taxon>Bacillati</taxon>
        <taxon>Actinomycetota</taxon>
        <taxon>Actinomycetes</taxon>
        <taxon>Propionibacteriales</taxon>
        <taxon>Nocardioidaceae</taxon>
        <taxon>Pimelobacter</taxon>
    </lineage>
</organism>